<organism evidence="2 3">
    <name type="scientific">Ceratodon purpureus</name>
    <name type="common">Fire moss</name>
    <name type="synonym">Dicranum purpureum</name>
    <dbReference type="NCBI Taxonomy" id="3225"/>
    <lineage>
        <taxon>Eukaryota</taxon>
        <taxon>Viridiplantae</taxon>
        <taxon>Streptophyta</taxon>
        <taxon>Embryophyta</taxon>
        <taxon>Bryophyta</taxon>
        <taxon>Bryophytina</taxon>
        <taxon>Bryopsida</taxon>
        <taxon>Dicranidae</taxon>
        <taxon>Pseudoditrichales</taxon>
        <taxon>Ditrichaceae</taxon>
        <taxon>Ceratodon</taxon>
    </lineage>
</organism>
<feature type="domain" description="CRAL-TRIO" evidence="1">
    <location>
        <begin position="229"/>
        <end position="380"/>
    </location>
</feature>
<dbReference type="InterPro" id="IPR036273">
    <property type="entry name" value="CRAL/TRIO_N_dom_sf"/>
</dbReference>
<accession>A0A8T0I243</accession>
<gene>
    <name evidence="2" type="ORF">KC19_5G130500</name>
</gene>
<dbReference type="PANTHER" id="PTHR47556:SF1">
    <property type="entry name" value="SEC14P-LIKE PHOSPHATIDYLINOSITOL TRANSFER FAMILY PROTEIN"/>
    <property type="match status" value="1"/>
</dbReference>
<dbReference type="InterPro" id="IPR036865">
    <property type="entry name" value="CRAL-TRIO_dom_sf"/>
</dbReference>
<name>A0A8T0I243_CERPU</name>
<evidence type="ECO:0000259" key="1">
    <source>
        <dbReference type="PROSITE" id="PS50191"/>
    </source>
</evidence>
<keyword evidence="3" id="KW-1185">Reference proteome</keyword>
<dbReference type="SMART" id="SM00516">
    <property type="entry name" value="SEC14"/>
    <property type="match status" value="1"/>
</dbReference>
<dbReference type="InterPro" id="IPR001251">
    <property type="entry name" value="CRAL-TRIO_dom"/>
</dbReference>
<protein>
    <recommendedName>
        <fullName evidence="1">CRAL-TRIO domain-containing protein</fullName>
    </recommendedName>
</protein>
<dbReference type="Pfam" id="PF00650">
    <property type="entry name" value="CRAL_TRIO"/>
    <property type="match status" value="1"/>
</dbReference>
<sequence length="380" mass="42191">MSDSQSIFVYTINAPQITGRGMLAHDSLLICNLGYNAPLLSRQLKWISASFYSELGFSSFVWDGDPFDPFALPSDMAIAIAARPLVPSAACVPWRGASQVRGGAALVPVSGLCSRVEGLRAVEKRAFGRDLPVHYGKRSYSTVGVRASQQSLEAAPIPAGYQTSVEQVKARLESERADLPVGKNGRDDEGLILWFLRDRKFDIDATVAKLIKTLEWRREFGVDEITEASISRVAASGEAYLHDSLSKGGKPVIVVTSAKHLPNDEQLLESERHCVYLIEKAMAQLPPGCETFLGIFDLRGFKQKNGDLKFTKFLIDMFFKYYPKRLGQVLFVDAPFIFQPGWSMIKPLVGKYAALVRFCSADDVRNDYFTPDTIPKTFKE</sequence>
<dbReference type="Proteomes" id="UP000822688">
    <property type="component" value="Chromosome 5"/>
</dbReference>
<dbReference type="SUPFAM" id="SSF46938">
    <property type="entry name" value="CRAL/TRIO N-terminal domain"/>
    <property type="match status" value="1"/>
</dbReference>
<dbReference type="PANTHER" id="PTHR47556">
    <property type="entry name" value="SEC14P-LIKE PHOSPHATIDYLINOSITOL TRANSFER FAMILY PROTEIN"/>
    <property type="match status" value="1"/>
</dbReference>
<evidence type="ECO:0000313" key="2">
    <source>
        <dbReference type="EMBL" id="KAG0577097.1"/>
    </source>
</evidence>
<dbReference type="CDD" id="cd00170">
    <property type="entry name" value="SEC14"/>
    <property type="match status" value="1"/>
</dbReference>
<reference evidence="2" key="1">
    <citation type="submission" date="2020-06" db="EMBL/GenBank/DDBJ databases">
        <title>WGS assembly of Ceratodon purpureus strain R40.</title>
        <authorList>
            <person name="Carey S.B."/>
            <person name="Jenkins J."/>
            <person name="Shu S."/>
            <person name="Lovell J.T."/>
            <person name="Sreedasyam A."/>
            <person name="Maumus F."/>
            <person name="Tiley G.P."/>
            <person name="Fernandez-Pozo N."/>
            <person name="Barry K."/>
            <person name="Chen C."/>
            <person name="Wang M."/>
            <person name="Lipzen A."/>
            <person name="Daum C."/>
            <person name="Saski C.A."/>
            <person name="Payton A.C."/>
            <person name="Mcbreen J.C."/>
            <person name="Conrad R.E."/>
            <person name="Kollar L.M."/>
            <person name="Olsson S."/>
            <person name="Huttunen S."/>
            <person name="Landis J.B."/>
            <person name="Wickett N.J."/>
            <person name="Johnson M.G."/>
            <person name="Rensing S.A."/>
            <person name="Grimwood J."/>
            <person name="Schmutz J."/>
            <person name="Mcdaniel S.F."/>
        </authorList>
    </citation>
    <scope>NUCLEOTIDE SEQUENCE</scope>
    <source>
        <strain evidence="2">R40</strain>
    </source>
</reference>
<dbReference type="EMBL" id="CM026425">
    <property type="protein sequence ID" value="KAG0577097.1"/>
    <property type="molecule type" value="Genomic_DNA"/>
</dbReference>
<dbReference type="PROSITE" id="PS50191">
    <property type="entry name" value="CRAL_TRIO"/>
    <property type="match status" value="1"/>
</dbReference>
<proteinExistence type="predicted"/>
<comment type="caution">
    <text evidence="2">The sequence shown here is derived from an EMBL/GenBank/DDBJ whole genome shotgun (WGS) entry which is preliminary data.</text>
</comment>
<dbReference type="AlphaFoldDB" id="A0A8T0I243"/>
<dbReference type="SUPFAM" id="SSF52087">
    <property type="entry name" value="CRAL/TRIO domain"/>
    <property type="match status" value="1"/>
</dbReference>
<dbReference type="Gene3D" id="3.40.525.10">
    <property type="entry name" value="CRAL-TRIO lipid binding domain"/>
    <property type="match status" value="1"/>
</dbReference>
<evidence type="ECO:0000313" key="3">
    <source>
        <dbReference type="Proteomes" id="UP000822688"/>
    </source>
</evidence>